<organism evidence="6 7">
    <name type="scientific">Amycolatopsis echigonensis</name>
    <dbReference type="NCBI Taxonomy" id="2576905"/>
    <lineage>
        <taxon>Bacteria</taxon>
        <taxon>Bacillati</taxon>
        <taxon>Actinomycetota</taxon>
        <taxon>Actinomycetes</taxon>
        <taxon>Pseudonocardiales</taxon>
        <taxon>Pseudonocardiaceae</taxon>
        <taxon>Amycolatopsis</taxon>
    </lineage>
</organism>
<dbReference type="EMBL" id="PJMY01000003">
    <property type="protein sequence ID" value="PKV94330.1"/>
    <property type="molecule type" value="Genomic_DNA"/>
</dbReference>
<dbReference type="FunFam" id="2.40.10.10:FF:000068">
    <property type="entry name" value="transmembrane protease serine 2"/>
    <property type="match status" value="1"/>
</dbReference>
<dbReference type="PRINTS" id="PR00722">
    <property type="entry name" value="CHYMOTRYPSIN"/>
</dbReference>
<dbReference type="Proteomes" id="UP000233750">
    <property type="component" value="Unassembled WGS sequence"/>
</dbReference>
<reference evidence="5 8" key="2">
    <citation type="submission" date="2020-08" db="EMBL/GenBank/DDBJ databases">
        <title>Amycolatopsis echigonensis JCM 21831.</title>
        <authorList>
            <person name="Tedsree N."/>
            <person name="Kuncharoen N."/>
            <person name="Likhitwitayawuid K."/>
            <person name="Tanasupawat S."/>
        </authorList>
    </citation>
    <scope>NUCLEOTIDE SEQUENCE [LARGE SCALE GENOMIC DNA]</scope>
    <source>
        <strain evidence="5 8">JCM 21831</strain>
    </source>
</reference>
<accession>A0A2N3WKD7</accession>
<dbReference type="GO" id="GO:0004252">
    <property type="term" value="F:serine-type endopeptidase activity"/>
    <property type="evidence" value="ECO:0007669"/>
    <property type="project" value="InterPro"/>
</dbReference>
<dbReference type="PROSITE" id="PS50240">
    <property type="entry name" value="TRYPSIN_DOM"/>
    <property type="match status" value="1"/>
</dbReference>
<dbReference type="RefSeq" id="WP_101437773.1">
    <property type="nucleotide sequence ID" value="NZ_JACJHR010000015.1"/>
</dbReference>
<feature type="chain" id="PRO_5044577480" evidence="3">
    <location>
        <begin position="26"/>
        <end position="253"/>
    </location>
</feature>
<dbReference type="CDD" id="cd00190">
    <property type="entry name" value="Tryp_SPc"/>
    <property type="match status" value="1"/>
</dbReference>
<dbReference type="InterPro" id="IPR009003">
    <property type="entry name" value="Peptidase_S1_PA"/>
</dbReference>
<evidence type="ECO:0000256" key="1">
    <source>
        <dbReference type="ARBA" id="ARBA00007664"/>
    </source>
</evidence>
<name>A0A2N3WKD7_9PSEU</name>
<keyword evidence="5" id="KW-0645">Protease</keyword>
<gene>
    <name evidence="6" type="ORF">ATK30_5207</name>
    <name evidence="5" type="ORF">H5411_13145</name>
</gene>
<keyword evidence="7" id="KW-1185">Reference proteome</keyword>
<evidence type="ECO:0000313" key="7">
    <source>
        <dbReference type="Proteomes" id="UP000233750"/>
    </source>
</evidence>
<dbReference type="OrthoDB" id="3657335at2"/>
<dbReference type="Pfam" id="PF00089">
    <property type="entry name" value="Trypsin"/>
    <property type="match status" value="1"/>
</dbReference>
<dbReference type="Gene3D" id="2.40.10.10">
    <property type="entry name" value="Trypsin-like serine proteases"/>
    <property type="match status" value="1"/>
</dbReference>
<proteinExistence type="inferred from homology"/>
<dbReference type="PANTHER" id="PTHR24276">
    <property type="entry name" value="POLYSERASE-RELATED"/>
    <property type="match status" value="1"/>
</dbReference>
<dbReference type="GO" id="GO:0006508">
    <property type="term" value="P:proteolysis"/>
    <property type="evidence" value="ECO:0007669"/>
    <property type="project" value="UniProtKB-KW"/>
</dbReference>
<dbReference type="SMART" id="SM00020">
    <property type="entry name" value="Tryp_SPc"/>
    <property type="match status" value="1"/>
</dbReference>
<evidence type="ECO:0000256" key="3">
    <source>
        <dbReference type="SAM" id="SignalP"/>
    </source>
</evidence>
<reference evidence="6 7" key="1">
    <citation type="submission" date="2017-12" db="EMBL/GenBank/DDBJ databases">
        <title>Sequencing the genomes of 1000 Actinobacteria strains.</title>
        <authorList>
            <person name="Klenk H.-P."/>
        </authorList>
    </citation>
    <scope>NUCLEOTIDE SEQUENCE [LARGE SCALE GENOMIC DNA]</scope>
    <source>
        <strain evidence="6 7">DSM 45165</strain>
    </source>
</reference>
<keyword evidence="2" id="KW-1015">Disulfide bond</keyword>
<accession>A0A8E2B1M5</accession>
<feature type="signal peptide" evidence="3">
    <location>
        <begin position="1"/>
        <end position="25"/>
    </location>
</feature>
<evidence type="ECO:0000313" key="6">
    <source>
        <dbReference type="EMBL" id="PKV94330.1"/>
    </source>
</evidence>
<dbReference type="InterPro" id="IPR018114">
    <property type="entry name" value="TRYPSIN_HIS"/>
</dbReference>
<dbReference type="SUPFAM" id="SSF50494">
    <property type="entry name" value="Trypsin-like serine proteases"/>
    <property type="match status" value="1"/>
</dbReference>
<comment type="caution">
    <text evidence="6">The sequence shown here is derived from an EMBL/GenBank/DDBJ whole genome shotgun (WGS) entry which is preliminary data.</text>
</comment>
<dbReference type="InterPro" id="IPR001314">
    <property type="entry name" value="Peptidase_S1A"/>
</dbReference>
<comment type="similarity">
    <text evidence="1">Belongs to the peptidase S1 family.</text>
</comment>
<keyword evidence="3" id="KW-0732">Signal</keyword>
<evidence type="ECO:0000313" key="8">
    <source>
        <dbReference type="Proteomes" id="UP000550260"/>
    </source>
</evidence>
<protein>
    <submittedName>
        <fullName evidence="5">Serine protease</fullName>
    </submittedName>
    <submittedName>
        <fullName evidence="6">Trypsin</fullName>
    </submittedName>
</protein>
<sequence>MSKRLLALVLTVLTGVVLSAGSASAGPAAPSIVGGTDADQPYPFAVSLHTSGGALFCGGSLIAPTWVVTAAHCLSAKDPATLGLRVGSNDADEGGETPKAAEFVLHPHFNAETQTGDIGLIRLTAPVKAAPIAIAGSAAPGTAVRVIGWGQTCATPNCGPVSKTLRQLDTQLVPGAKCTSTFDGTSELCTESPGGSGSCYGDSGGPELLRDGDRWVLAGMVSRPGNRSSACGSAPSIATSAVAYQPWLAEKTG</sequence>
<dbReference type="PANTHER" id="PTHR24276:SF91">
    <property type="entry name" value="AT26814P-RELATED"/>
    <property type="match status" value="1"/>
</dbReference>
<dbReference type="Proteomes" id="UP000550260">
    <property type="component" value="Unassembled WGS sequence"/>
</dbReference>
<dbReference type="AlphaFoldDB" id="A0A2N3WKD7"/>
<dbReference type="InterPro" id="IPR001254">
    <property type="entry name" value="Trypsin_dom"/>
</dbReference>
<evidence type="ECO:0000256" key="2">
    <source>
        <dbReference type="ARBA" id="ARBA00023157"/>
    </source>
</evidence>
<evidence type="ECO:0000313" key="5">
    <source>
        <dbReference type="EMBL" id="MBB2500069.1"/>
    </source>
</evidence>
<dbReference type="EMBL" id="JACJHR010000015">
    <property type="protein sequence ID" value="MBB2500069.1"/>
    <property type="molecule type" value="Genomic_DNA"/>
</dbReference>
<evidence type="ECO:0000259" key="4">
    <source>
        <dbReference type="PROSITE" id="PS50240"/>
    </source>
</evidence>
<dbReference type="PROSITE" id="PS00134">
    <property type="entry name" value="TRYPSIN_HIS"/>
    <property type="match status" value="1"/>
</dbReference>
<dbReference type="InterPro" id="IPR050430">
    <property type="entry name" value="Peptidase_S1"/>
</dbReference>
<dbReference type="InterPro" id="IPR043504">
    <property type="entry name" value="Peptidase_S1_PA_chymotrypsin"/>
</dbReference>
<feature type="domain" description="Peptidase S1" evidence="4">
    <location>
        <begin position="32"/>
        <end position="253"/>
    </location>
</feature>
<keyword evidence="5" id="KW-0378">Hydrolase</keyword>